<protein>
    <submittedName>
        <fullName evidence="1">Uncharacterized protein</fullName>
    </submittedName>
</protein>
<dbReference type="EMBL" id="BMAW01042404">
    <property type="protein sequence ID" value="GFS33982.1"/>
    <property type="molecule type" value="Genomic_DNA"/>
</dbReference>
<gene>
    <name evidence="1" type="ORF">NPIL_453631</name>
</gene>
<dbReference type="Proteomes" id="UP000887013">
    <property type="component" value="Unassembled WGS sequence"/>
</dbReference>
<evidence type="ECO:0000313" key="2">
    <source>
        <dbReference type="Proteomes" id="UP000887013"/>
    </source>
</evidence>
<evidence type="ECO:0000313" key="1">
    <source>
        <dbReference type="EMBL" id="GFS33982.1"/>
    </source>
</evidence>
<sequence length="91" mass="10636">MRSQAQAGILFTHFLPSPKNNADLMHQEQRTFLWKDSNTDSVTKSTTTSWRGSQLKNMLINPLRKRKSTTSLALCRYHLRKETPFRMLRGK</sequence>
<name>A0A8X6I804_NEPPI</name>
<proteinExistence type="predicted"/>
<dbReference type="AlphaFoldDB" id="A0A8X6I804"/>
<accession>A0A8X6I804</accession>
<comment type="caution">
    <text evidence="1">The sequence shown here is derived from an EMBL/GenBank/DDBJ whole genome shotgun (WGS) entry which is preliminary data.</text>
</comment>
<organism evidence="1 2">
    <name type="scientific">Nephila pilipes</name>
    <name type="common">Giant wood spider</name>
    <name type="synonym">Nephila maculata</name>
    <dbReference type="NCBI Taxonomy" id="299642"/>
    <lineage>
        <taxon>Eukaryota</taxon>
        <taxon>Metazoa</taxon>
        <taxon>Ecdysozoa</taxon>
        <taxon>Arthropoda</taxon>
        <taxon>Chelicerata</taxon>
        <taxon>Arachnida</taxon>
        <taxon>Araneae</taxon>
        <taxon>Araneomorphae</taxon>
        <taxon>Entelegynae</taxon>
        <taxon>Araneoidea</taxon>
        <taxon>Nephilidae</taxon>
        <taxon>Nephila</taxon>
    </lineage>
</organism>
<reference evidence="1" key="1">
    <citation type="submission" date="2020-08" db="EMBL/GenBank/DDBJ databases">
        <title>Multicomponent nature underlies the extraordinary mechanical properties of spider dragline silk.</title>
        <authorList>
            <person name="Kono N."/>
            <person name="Nakamura H."/>
            <person name="Mori M."/>
            <person name="Yoshida Y."/>
            <person name="Ohtoshi R."/>
            <person name="Malay A.D."/>
            <person name="Moran D.A.P."/>
            <person name="Tomita M."/>
            <person name="Numata K."/>
            <person name="Arakawa K."/>
        </authorList>
    </citation>
    <scope>NUCLEOTIDE SEQUENCE</scope>
</reference>
<keyword evidence="2" id="KW-1185">Reference proteome</keyword>